<gene>
    <name evidence="2" type="ORF">QTO34_003937</name>
</gene>
<evidence type="ECO:0000313" key="3">
    <source>
        <dbReference type="Proteomes" id="UP001177744"/>
    </source>
</evidence>
<comment type="caution">
    <text evidence="2">The sequence shown here is derived from an EMBL/GenBank/DDBJ whole genome shotgun (WGS) entry which is preliminary data.</text>
</comment>
<dbReference type="Proteomes" id="UP001177744">
    <property type="component" value="Unassembled WGS sequence"/>
</dbReference>
<dbReference type="Gene3D" id="3.40.140.20">
    <property type="match status" value="1"/>
</dbReference>
<dbReference type="SUPFAM" id="SSF53927">
    <property type="entry name" value="Cytidine deaminase-like"/>
    <property type="match status" value="1"/>
</dbReference>
<protein>
    <submittedName>
        <fullName evidence="2">Uncharacterized protein</fullName>
    </submittedName>
</protein>
<dbReference type="InterPro" id="IPR024051">
    <property type="entry name" value="AICAR_Tfase_dup_dom_sf"/>
</dbReference>
<evidence type="ECO:0000313" key="2">
    <source>
        <dbReference type="EMBL" id="KAK1336135.1"/>
    </source>
</evidence>
<reference evidence="2" key="1">
    <citation type="submission" date="2023-06" db="EMBL/GenBank/DDBJ databases">
        <title>Reference genome for the Northern bat (Eptesicus nilssonii), a most northern bat species.</title>
        <authorList>
            <person name="Laine V.N."/>
            <person name="Pulliainen A.T."/>
            <person name="Lilley T.M."/>
        </authorList>
    </citation>
    <scope>NUCLEOTIDE SEQUENCE</scope>
    <source>
        <strain evidence="2">BLF_Eptnil</strain>
        <tissue evidence="2">Kidney</tissue>
    </source>
</reference>
<dbReference type="AlphaFoldDB" id="A0AA40LKB7"/>
<dbReference type="GO" id="GO:0003824">
    <property type="term" value="F:catalytic activity"/>
    <property type="evidence" value="ECO:0007669"/>
    <property type="project" value="InterPro"/>
</dbReference>
<dbReference type="InterPro" id="IPR016193">
    <property type="entry name" value="Cytidine_deaminase-like"/>
</dbReference>
<proteinExistence type="predicted"/>
<organism evidence="2 3">
    <name type="scientific">Cnephaeus nilssonii</name>
    <name type="common">Northern bat</name>
    <name type="synonym">Eptesicus nilssonii</name>
    <dbReference type="NCBI Taxonomy" id="3371016"/>
    <lineage>
        <taxon>Eukaryota</taxon>
        <taxon>Metazoa</taxon>
        <taxon>Chordata</taxon>
        <taxon>Craniata</taxon>
        <taxon>Vertebrata</taxon>
        <taxon>Euteleostomi</taxon>
        <taxon>Mammalia</taxon>
        <taxon>Eutheria</taxon>
        <taxon>Laurasiatheria</taxon>
        <taxon>Chiroptera</taxon>
        <taxon>Yangochiroptera</taxon>
        <taxon>Vespertilionidae</taxon>
        <taxon>Cnephaeus</taxon>
    </lineage>
</organism>
<name>A0AA40LKB7_CNENI</name>
<accession>A0AA40LKB7</accession>
<keyword evidence="3" id="KW-1185">Reference proteome</keyword>
<sequence length="292" mass="32107">MATREAARNMVGIGDMALAEGGSGSTAGPMGPNESRTVAGWWSRSNLRRIGQALKDQHHWHDPNSATGLLEGSLGPHSRFPSLDAPQGRNDIKAATSVQNSGRQLVVREVQKVGDRWSRRLEARCTNEDLCKNGPSLWPEQPFRSGPEPPFCLTTLPSGWGGAERLCRRHGDNASILPCPLSTCVCKLTRHLCWVFCILTPDWLVGIVKVRRVCMVYNMYKTLTPVSTAYAQARGDDRMSSFGGFVTLSDILVYDVPTNKIFSREISDGIVALGQWSANSLVNGAKYQQYND</sequence>
<evidence type="ECO:0000256" key="1">
    <source>
        <dbReference type="SAM" id="MobiDB-lite"/>
    </source>
</evidence>
<dbReference type="EMBL" id="JAULJE010000013">
    <property type="protein sequence ID" value="KAK1336135.1"/>
    <property type="molecule type" value="Genomic_DNA"/>
</dbReference>
<feature type="region of interest" description="Disordered" evidence="1">
    <location>
        <begin position="58"/>
        <end position="88"/>
    </location>
</feature>